<dbReference type="Pfam" id="PF02984">
    <property type="entry name" value="Cyclin_C"/>
    <property type="match status" value="1"/>
</dbReference>
<accession>A0A8C4NAD0</accession>
<dbReference type="GeneTree" id="ENSGT00940000160459"/>
<feature type="domain" description="Cyclin-like" evidence="7">
    <location>
        <begin position="47"/>
        <end position="131"/>
    </location>
</feature>
<dbReference type="InterPro" id="IPR039361">
    <property type="entry name" value="Cyclin"/>
</dbReference>
<dbReference type="InterPro" id="IPR036915">
    <property type="entry name" value="Cyclin-like_sf"/>
</dbReference>
<dbReference type="InterPro" id="IPR013763">
    <property type="entry name" value="Cyclin-like_dom"/>
</dbReference>
<evidence type="ECO:0000313" key="10">
    <source>
        <dbReference type="Proteomes" id="UP000694388"/>
    </source>
</evidence>
<dbReference type="SMART" id="SM00385">
    <property type="entry name" value="CYCLIN"/>
    <property type="match status" value="2"/>
</dbReference>
<dbReference type="Gene3D" id="1.10.472.10">
    <property type="entry name" value="Cyclin-like"/>
    <property type="match status" value="2"/>
</dbReference>
<keyword evidence="2" id="KW-0132">Cell division</keyword>
<sequence>MNDPNLVSTYAVEIFQYMKEREETCTVSPYFHRQKEINADMRAILIDWMVEVQENFSLNHETLYLAVGLLDRYLERVSTSCTKLQLFGCAAMLIASKFDERVAPTVADFLFIANDSFESEELLSAECSLLFTLSFEINLPCPYRFLRRFAKCGRCDFRTLTLARFVCELSLTDSSFVGEKPSRLAAGCLLLSRLMLHLKPPWSRTVQHYCGYNREVLTSLLPRLNTLVRGSQRKPSSHSSEVFTQRLSRSCKHPPPRRFRVRQL</sequence>
<feature type="domain" description="Cyclin C-terminal" evidence="8">
    <location>
        <begin position="140"/>
        <end position="256"/>
    </location>
</feature>
<keyword evidence="4" id="KW-0131">Cell cycle</keyword>
<keyword evidence="10" id="KW-1185">Reference proteome</keyword>
<proteinExistence type="inferred from homology"/>
<feature type="domain" description="Cyclin-like" evidence="7">
    <location>
        <begin position="144"/>
        <end position="229"/>
    </location>
</feature>
<organism evidence="9 10">
    <name type="scientific">Eptatretus burgeri</name>
    <name type="common">Inshore hagfish</name>
    <dbReference type="NCBI Taxonomy" id="7764"/>
    <lineage>
        <taxon>Eukaryota</taxon>
        <taxon>Metazoa</taxon>
        <taxon>Chordata</taxon>
        <taxon>Craniata</taxon>
        <taxon>Vertebrata</taxon>
        <taxon>Cyclostomata</taxon>
        <taxon>Myxini</taxon>
        <taxon>Myxiniformes</taxon>
        <taxon>Myxinidae</taxon>
        <taxon>Eptatretinae</taxon>
        <taxon>Eptatretus</taxon>
    </lineage>
</organism>
<evidence type="ECO:0000256" key="4">
    <source>
        <dbReference type="ARBA" id="ARBA00023306"/>
    </source>
</evidence>
<dbReference type="Ensembl" id="ENSEBUT00000000367.1">
    <property type="protein sequence ID" value="ENSEBUP00000000078.1"/>
    <property type="gene ID" value="ENSEBUG00000000347.1"/>
</dbReference>
<dbReference type="GO" id="GO:0016538">
    <property type="term" value="F:cyclin-dependent protein serine/threonine kinase regulator activity"/>
    <property type="evidence" value="ECO:0007669"/>
    <property type="project" value="InterPro"/>
</dbReference>
<dbReference type="AlphaFoldDB" id="A0A8C4NAD0"/>
<comment type="similarity">
    <text evidence="1">Belongs to the cyclin family. Cyclin AB subfamily.</text>
</comment>
<feature type="compositionally biased region" description="Polar residues" evidence="6">
    <location>
        <begin position="237"/>
        <end position="248"/>
    </location>
</feature>
<evidence type="ECO:0000256" key="2">
    <source>
        <dbReference type="ARBA" id="ARBA00022618"/>
    </source>
</evidence>
<dbReference type="GO" id="GO:0051301">
    <property type="term" value="P:cell division"/>
    <property type="evidence" value="ECO:0007669"/>
    <property type="project" value="UniProtKB-KW"/>
</dbReference>
<evidence type="ECO:0000313" key="9">
    <source>
        <dbReference type="Ensembl" id="ENSEBUP00000000078.1"/>
    </source>
</evidence>
<reference evidence="9" key="1">
    <citation type="submission" date="2025-08" db="UniProtKB">
        <authorList>
            <consortium name="Ensembl"/>
        </authorList>
    </citation>
    <scope>IDENTIFICATION</scope>
</reference>
<evidence type="ECO:0000259" key="8">
    <source>
        <dbReference type="SMART" id="SM01332"/>
    </source>
</evidence>
<evidence type="ECO:0000256" key="1">
    <source>
        <dbReference type="ARBA" id="ARBA00006955"/>
    </source>
</evidence>
<name>A0A8C4NAD0_EPTBU</name>
<protein>
    <submittedName>
        <fullName evidence="9">Cyclin B3</fullName>
    </submittedName>
</protein>
<dbReference type="InterPro" id="IPR006671">
    <property type="entry name" value="Cyclin_N"/>
</dbReference>
<evidence type="ECO:0000256" key="6">
    <source>
        <dbReference type="SAM" id="MobiDB-lite"/>
    </source>
</evidence>
<dbReference type="PROSITE" id="PS00292">
    <property type="entry name" value="CYCLINS"/>
    <property type="match status" value="1"/>
</dbReference>
<dbReference type="InterPro" id="IPR046965">
    <property type="entry name" value="Cyclin_A/B-like"/>
</dbReference>
<evidence type="ECO:0000259" key="7">
    <source>
        <dbReference type="SMART" id="SM00385"/>
    </source>
</evidence>
<dbReference type="FunFam" id="1.10.472.10:FF:000001">
    <property type="entry name" value="G2/mitotic-specific cyclin"/>
    <property type="match status" value="1"/>
</dbReference>
<dbReference type="InterPro" id="IPR048258">
    <property type="entry name" value="Cyclins_cyclin-box"/>
</dbReference>
<dbReference type="PIRSF" id="PIRSF001771">
    <property type="entry name" value="Cyclin_A_B_D_E"/>
    <property type="match status" value="1"/>
</dbReference>
<evidence type="ECO:0000256" key="5">
    <source>
        <dbReference type="RuleBase" id="RU000383"/>
    </source>
</evidence>
<dbReference type="Proteomes" id="UP000694388">
    <property type="component" value="Unplaced"/>
</dbReference>
<evidence type="ECO:0000256" key="3">
    <source>
        <dbReference type="ARBA" id="ARBA00023127"/>
    </source>
</evidence>
<keyword evidence="3 5" id="KW-0195">Cyclin</keyword>
<dbReference type="SMART" id="SM01332">
    <property type="entry name" value="Cyclin_C"/>
    <property type="match status" value="1"/>
</dbReference>
<dbReference type="OMA" id="MIACASI"/>
<feature type="region of interest" description="Disordered" evidence="6">
    <location>
        <begin position="230"/>
        <end position="255"/>
    </location>
</feature>
<dbReference type="Pfam" id="PF00134">
    <property type="entry name" value="Cyclin_N"/>
    <property type="match status" value="1"/>
</dbReference>
<dbReference type="PANTHER" id="PTHR10177">
    <property type="entry name" value="CYCLINS"/>
    <property type="match status" value="1"/>
</dbReference>
<dbReference type="GO" id="GO:0044772">
    <property type="term" value="P:mitotic cell cycle phase transition"/>
    <property type="evidence" value="ECO:0007669"/>
    <property type="project" value="InterPro"/>
</dbReference>
<dbReference type="InterPro" id="IPR004367">
    <property type="entry name" value="Cyclin_C-dom"/>
</dbReference>
<reference evidence="9" key="2">
    <citation type="submission" date="2025-09" db="UniProtKB">
        <authorList>
            <consortium name="Ensembl"/>
        </authorList>
    </citation>
    <scope>IDENTIFICATION</scope>
</reference>
<dbReference type="SUPFAM" id="SSF47954">
    <property type="entry name" value="Cyclin-like"/>
    <property type="match status" value="2"/>
</dbReference>